<dbReference type="Gene3D" id="3.40.109.10">
    <property type="entry name" value="NADH Oxidase"/>
    <property type="match status" value="1"/>
</dbReference>
<reference evidence="3" key="1">
    <citation type="submission" date="2016-09" db="EMBL/GenBank/DDBJ databases">
        <authorList>
            <person name="Greninger A.L."/>
            <person name="Jerome K.R."/>
            <person name="Mcnair B."/>
            <person name="Wallis C."/>
            <person name="Fang F."/>
        </authorList>
    </citation>
    <scope>NUCLEOTIDE SEQUENCE [LARGE SCALE GENOMIC DNA]</scope>
    <source>
        <strain evidence="3">M6</strain>
    </source>
</reference>
<dbReference type="InterPro" id="IPR050627">
    <property type="entry name" value="Nitroreductase/BluB"/>
</dbReference>
<feature type="domain" description="Nitroreductase" evidence="1">
    <location>
        <begin position="117"/>
        <end position="302"/>
    </location>
</feature>
<dbReference type="InterPro" id="IPR029479">
    <property type="entry name" value="Nitroreductase"/>
</dbReference>
<sequence length="332" mass="35652">MSTRSGPDAETLRTALALAVRAPSVHNSQPWHWKIGAQSLHLYADPSRHLPAIDADRRDLMISCGATLHHAVVGLAAMGWRAKVTRFPDPADPTHLAAIALVAQEPTPTDVALAAAISRRRTDRRHFSSWPVSLADIAAIGARVARMGIVMRRVEMSIDIRSIVEQSVRRHRADDAYRAELAAWSGRHAAPYGVPARNIPESDPAARLPGRLFAAAELAQPAGAPALADQGVLLALGTAADDDAARLRAGEASSLLLLTATCLGLASCPVSEPLELAETRSAVRDEVFDGREHPQMMFRVGWAAVGAEPLPATPRLPLDAVVSRLDIEEERR</sequence>
<evidence type="ECO:0000313" key="2">
    <source>
        <dbReference type="EMBL" id="ODQ86116.1"/>
    </source>
</evidence>
<dbReference type="InterPro" id="IPR000415">
    <property type="entry name" value="Nitroreductase-like"/>
</dbReference>
<dbReference type="STRING" id="1776.BHQ18_27455"/>
<comment type="caution">
    <text evidence="2">The sequence shown here is derived from an EMBL/GenBank/DDBJ whole genome shotgun (WGS) entry which is preliminary data.</text>
</comment>
<gene>
    <name evidence="2" type="ORF">BHQ18_27455</name>
</gene>
<proteinExistence type="predicted"/>
<dbReference type="OrthoDB" id="8156917at2"/>
<dbReference type="SUPFAM" id="SSF55469">
    <property type="entry name" value="FMN-dependent nitroreductase-like"/>
    <property type="match status" value="2"/>
</dbReference>
<name>A0A1E3R841_MYCFV</name>
<organism evidence="2 3">
    <name type="scientific">Mycolicibacterium flavescens</name>
    <name type="common">Mycobacterium flavescens</name>
    <dbReference type="NCBI Taxonomy" id="1776"/>
    <lineage>
        <taxon>Bacteria</taxon>
        <taxon>Bacillati</taxon>
        <taxon>Actinomycetota</taxon>
        <taxon>Actinomycetes</taxon>
        <taxon>Mycobacteriales</taxon>
        <taxon>Mycobacteriaceae</taxon>
        <taxon>Mycolicibacterium</taxon>
    </lineage>
</organism>
<dbReference type="NCBIfam" id="NF047509">
    <property type="entry name" value="Rv3131_FMN_oxido"/>
    <property type="match status" value="1"/>
</dbReference>
<dbReference type="AlphaFoldDB" id="A0A1E3R841"/>
<evidence type="ECO:0000313" key="3">
    <source>
        <dbReference type="Proteomes" id="UP000094053"/>
    </source>
</evidence>
<dbReference type="Pfam" id="PF00881">
    <property type="entry name" value="Nitroreductase"/>
    <property type="match status" value="1"/>
</dbReference>
<dbReference type="GO" id="GO:0016491">
    <property type="term" value="F:oxidoreductase activity"/>
    <property type="evidence" value="ECO:0007669"/>
    <property type="project" value="InterPro"/>
</dbReference>
<dbReference type="PANTHER" id="PTHR23026:SF123">
    <property type="entry name" value="NAD(P)H NITROREDUCTASE RV3131-RELATED"/>
    <property type="match status" value="1"/>
</dbReference>
<keyword evidence="3" id="KW-1185">Reference proteome</keyword>
<dbReference type="Proteomes" id="UP000094053">
    <property type="component" value="Unassembled WGS sequence"/>
</dbReference>
<dbReference type="EMBL" id="MIHA01000034">
    <property type="protein sequence ID" value="ODQ86116.1"/>
    <property type="molecule type" value="Genomic_DNA"/>
</dbReference>
<accession>A0A1E3R841</accession>
<evidence type="ECO:0000259" key="1">
    <source>
        <dbReference type="Pfam" id="PF00881"/>
    </source>
</evidence>
<dbReference type="PANTHER" id="PTHR23026">
    <property type="entry name" value="NADPH NITROREDUCTASE"/>
    <property type="match status" value="1"/>
</dbReference>
<protein>
    <submittedName>
        <fullName evidence="2">NAD(P)H nitroreductase</fullName>
    </submittedName>
</protein>